<dbReference type="EMBL" id="SRLO01001711">
    <property type="protein sequence ID" value="TNN35776.1"/>
    <property type="molecule type" value="Genomic_DNA"/>
</dbReference>
<evidence type="ECO:0000313" key="2">
    <source>
        <dbReference type="Proteomes" id="UP000314294"/>
    </source>
</evidence>
<dbReference type="OrthoDB" id="8939517at2759"/>
<keyword evidence="2" id="KW-1185">Reference proteome</keyword>
<sequence>MSKAQILRRLVNQRLTAAAQEICGLLEGAMSEYEEELCALKEENQRNRKLLHAALNPEVRVPRAGPSSPRTALSQRTEEVFLIGPSADVMTSPHQLFLLLTLL</sequence>
<proteinExistence type="predicted"/>
<evidence type="ECO:0000313" key="1">
    <source>
        <dbReference type="EMBL" id="TNN35776.1"/>
    </source>
</evidence>
<dbReference type="Proteomes" id="UP000314294">
    <property type="component" value="Unassembled WGS sequence"/>
</dbReference>
<accession>A0A4Z2F3H0</accession>
<comment type="caution">
    <text evidence="1">The sequence shown here is derived from an EMBL/GenBank/DDBJ whole genome shotgun (WGS) entry which is preliminary data.</text>
</comment>
<dbReference type="AlphaFoldDB" id="A0A4Z2F3H0"/>
<gene>
    <name evidence="1" type="ORF">EYF80_054066</name>
</gene>
<protein>
    <submittedName>
        <fullName evidence="1">Uncharacterized protein</fullName>
    </submittedName>
</protein>
<name>A0A4Z2F3H0_9TELE</name>
<reference evidence="1 2" key="1">
    <citation type="submission" date="2019-03" db="EMBL/GenBank/DDBJ databases">
        <title>First draft genome of Liparis tanakae, snailfish: a comprehensive survey of snailfish specific genes.</title>
        <authorList>
            <person name="Kim W."/>
            <person name="Song I."/>
            <person name="Jeong J.-H."/>
            <person name="Kim D."/>
            <person name="Kim S."/>
            <person name="Ryu S."/>
            <person name="Song J.Y."/>
            <person name="Lee S.K."/>
        </authorList>
    </citation>
    <scope>NUCLEOTIDE SEQUENCE [LARGE SCALE GENOMIC DNA]</scope>
    <source>
        <tissue evidence="1">Muscle</tissue>
    </source>
</reference>
<organism evidence="1 2">
    <name type="scientific">Liparis tanakae</name>
    <name type="common">Tanaka's snailfish</name>
    <dbReference type="NCBI Taxonomy" id="230148"/>
    <lineage>
        <taxon>Eukaryota</taxon>
        <taxon>Metazoa</taxon>
        <taxon>Chordata</taxon>
        <taxon>Craniata</taxon>
        <taxon>Vertebrata</taxon>
        <taxon>Euteleostomi</taxon>
        <taxon>Actinopterygii</taxon>
        <taxon>Neopterygii</taxon>
        <taxon>Teleostei</taxon>
        <taxon>Neoteleostei</taxon>
        <taxon>Acanthomorphata</taxon>
        <taxon>Eupercaria</taxon>
        <taxon>Perciformes</taxon>
        <taxon>Cottioidei</taxon>
        <taxon>Cottales</taxon>
        <taxon>Liparidae</taxon>
        <taxon>Liparis</taxon>
    </lineage>
</organism>